<gene>
    <name evidence="1" type="ORF">IGS68_29210</name>
</gene>
<proteinExistence type="predicted"/>
<name>A0ABX7BGJ8_9PROT</name>
<dbReference type="Proteomes" id="UP000595197">
    <property type="component" value="Plasmid pTT6-1"/>
</dbReference>
<dbReference type="InterPro" id="IPR005077">
    <property type="entry name" value="Peptidase_C11"/>
</dbReference>
<organism evidence="1 2">
    <name type="scientific">Skermanella cutis</name>
    <dbReference type="NCBI Taxonomy" id="2775420"/>
    <lineage>
        <taxon>Bacteria</taxon>
        <taxon>Pseudomonadati</taxon>
        <taxon>Pseudomonadota</taxon>
        <taxon>Alphaproteobacteria</taxon>
        <taxon>Rhodospirillales</taxon>
        <taxon>Azospirillaceae</taxon>
        <taxon>Skermanella</taxon>
    </lineage>
</organism>
<keyword evidence="2" id="KW-1185">Reference proteome</keyword>
<dbReference type="PANTHER" id="PTHR37835">
    <property type="entry name" value="ALPHA-CLOSTRIPAIN"/>
    <property type="match status" value="1"/>
</dbReference>
<dbReference type="Pfam" id="PF03415">
    <property type="entry name" value="Peptidase_C11"/>
    <property type="match status" value="1"/>
</dbReference>
<protein>
    <recommendedName>
        <fullName evidence="3">Clostripain</fullName>
    </recommendedName>
</protein>
<sequence length="380" mass="43141">MPELSSSLDKRWAMLMFNAGNNDLSNASLKDLRELCRVGVSPHTHAVVEIGMTGEFSGFIRYEITEPDARYDSHDPRRTAYRMVIERIPDAAIKPRANEEKTLTEFLRWSRERYPSVHEILVLWGHGDGQRVTIDLAGRALTMNSIRNALKNSEYTPKRPLTILGFDACLMSNIENAYEFKDFVTLLIGSQALEPIDGWPYDKLLAKLNTNPDPLTVTHSLIADYISSYHERLPFGICLAVVELKKLDHLALLVSDLGTYLQKNVTTLYGDIRKSRIYAQSFLHIGFVDLLDFTRNVANRSGDEHLLKLVKDMAAAHANCIRAEKLGYTVKDASGLSIWFPSFRKQFEKGRDAYTRLAFSAEHSGWLNFLDLYHARSPAE</sequence>
<geneLocation type="plasmid" evidence="1 2">
    <name>pTT6-1</name>
</geneLocation>
<accession>A0ABX7BGJ8</accession>
<evidence type="ECO:0000313" key="2">
    <source>
        <dbReference type="Proteomes" id="UP000595197"/>
    </source>
</evidence>
<evidence type="ECO:0000313" key="1">
    <source>
        <dbReference type="EMBL" id="QQP93204.1"/>
    </source>
</evidence>
<keyword evidence="1" id="KW-0614">Plasmid</keyword>
<dbReference type="PANTHER" id="PTHR37835:SF1">
    <property type="entry name" value="ALPHA-CLOSTRIPAIN"/>
    <property type="match status" value="1"/>
</dbReference>
<evidence type="ECO:0008006" key="3">
    <source>
        <dbReference type="Google" id="ProtNLM"/>
    </source>
</evidence>
<reference evidence="1" key="1">
    <citation type="submission" date="2021-02" db="EMBL/GenBank/DDBJ databases">
        <title>Skermanella TT6 skin isolate.</title>
        <authorList>
            <person name="Lee K."/>
            <person name="Ganzorig M."/>
        </authorList>
    </citation>
    <scope>NUCLEOTIDE SEQUENCE</scope>
    <source>
        <strain evidence="1">TT6</strain>
    </source>
</reference>
<dbReference type="EMBL" id="CP067421">
    <property type="protein sequence ID" value="QQP93204.1"/>
    <property type="molecule type" value="Genomic_DNA"/>
</dbReference>
<dbReference type="RefSeq" id="WP_201082640.1">
    <property type="nucleotide sequence ID" value="NZ_CP067421.1"/>
</dbReference>
<dbReference type="Gene3D" id="3.40.50.11970">
    <property type="match status" value="1"/>
</dbReference>